<comment type="similarity">
    <text evidence="2 8">Belongs to the PHP hydrolase family. HisK subfamily.</text>
</comment>
<feature type="domain" description="PHP" evidence="9">
    <location>
        <begin position="4"/>
        <end position="230"/>
    </location>
</feature>
<dbReference type="RefSeq" id="XP_001385611.2">
    <property type="nucleotide sequence ID" value="XM_001385574.1"/>
</dbReference>
<dbReference type="GO" id="GO:0005737">
    <property type="term" value="C:cytoplasm"/>
    <property type="evidence" value="ECO:0007669"/>
    <property type="project" value="TreeGrafter"/>
</dbReference>
<name>A3LY67_PICST</name>
<keyword evidence="5 8" id="KW-0378">Hydrolase</keyword>
<dbReference type="OMA" id="DYDRPMY"/>
<dbReference type="InterPro" id="IPR004013">
    <property type="entry name" value="PHP_dom"/>
</dbReference>
<dbReference type="STRING" id="322104.A3LY67"/>
<reference evidence="10 11" key="1">
    <citation type="journal article" date="2007" name="Nat. Biotechnol.">
        <title>Genome sequence of the lignocellulose-bioconverting and xylose-fermenting yeast Pichia stipitis.</title>
        <authorList>
            <person name="Jeffries T.W."/>
            <person name="Grigoriev I.V."/>
            <person name="Grimwood J."/>
            <person name="Laplaza J.M."/>
            <person name="Aerts A."/>
            <person name="Salamov A."/>
            <person name="Schmutz J."/>
            <person name="Lindquist E."/>
            <person name="Dehal P."/>
            <person name="Shapiro H."/>
            <person name="Jin Y.S."/>
            <person name="Passoth V."/>
            <person name="Richardson P.M."/>
        </authorList>
    </citation>
    <scope>NUCLEOTIDE SEQUENCE [LARGE SCALE GENOMIC DNA]</scope>
    <source>
        <strain evidence="11">ATCC 58785 / CBS 6054 / NBRC 10063 / NRRL Y-11545</strain>
    </source>
</reference>
<evidence type="ECO:0000256" key="5">
    <source>
        <dbReference type="ARBA" id="ARBA00022801"/>
    </source>
</evidence>
<dbReference type="UniPathway" id="UPA00031">
    <property type="reaction ID" value="UER00013"/>
</dbReference>
<dbReference type="eggNOG" id="ENOG502RXUQ">
    <property type="taxonomic scope" value="Eukaryota"/>
</dbReference>
<evidence type="ECO:0000256" key="4">
    <source>
        <dbReference type="ARBA" id="ARBA00022605"/>
    </source>
</evidence>
<dbReference type="GO" id="GO:0004401">
    <property type="term" value="F:histidinol-phosphatase activity"/>
    <property type="evidence" value="ECO:0007669"/>
    <property type="project" value="UniProtKB-UniRule"/>
</dbReference>
<dbReference type="GeneID" id="4840246"/>
<dbReference type="OrthoDB" id="5957391at2759"/>
<dbReference type="PANTHER" id="PTHR21039">
    <property type="entry name" value="HISTIDINOL PHOSPHATASE-RELATED"/>
    <property type="match status" value="1"/>
</dbReference>
<dbReference type="Proteomes" id="UP000002258">
    <property type="component" value="Chromosome 6"/>
</dbReference>
<comment type="catalytic activity">
    <reaction evidence="7 8">
        <text>L-histidinol phosphate + H2O = L-histidinol + phosphate</text>
        <dbReference type="Rhea" id="RHEA:14465"/>
        <dbReference type="ChEBI" id="CHEBI:15377"/>
        <dbReference type="ChEBI" id="CHEBI:43474"/>
        <dbReference type="ChEBI" id="CHEBI:57699"/>
        <dbReference type="ChEBI" id="CHEBI:57980"/>
        <dbReference type="EC" id="3.1.3.15"/>
    </reaction>
</comment>
<dbReference type="HOGENOM" id="CLU_054611_0_0_1"/>
<evidence type="ECO:0000259" key="9">
    <source>
        <dbReference type="Pfam" id="PF02811"/>
    </source>
</evidence>
<dbReference type="EC" id="3.1.3.15" evidence="3 8"/>
<proteinExistence type="inferred from homology"/>
<gene>
    <name evidence="10" type="primary">HIS9</name>
    <name evidence="10" type="ORF">PICST_33066</name>
</gene>
<dbReference type="InterPro" id="IPR016195">
    <property type="entry name" value="Pol/histidinol_Pase-like"/>
</dbReference>
<evidence type="ECO:0000256" key="1">
    <source>
        <dbReference type="ARBA" id="ARBA00004970"/>
    </source>
</evidence>
<dbReference type="GO" id="GO:0000105">
    <property type="term" value="P:L-histidine biosynthetic process"/>
    <property type="evidence" value="ECO:0007669"/>
    <property type="project" value="UniProtKB-UniRule"/>
</dbReference>
<accession>A3LY67</accession>
<dbReference type="PANTHER" id="PTHR21039:SF0">
    <property type="entry name" value="HISTIDINOL-PHOSPHATASE"/>
    <property type="match status" value="1"/>
</dbReference>
<dbReference type="SUPFAM" id="SSF89550">
    <property type="entry name" value="PHP domain-like"/>
    <property type="match status" value="1"/>
</dbReference>
<dbReference type="EMBL" id="CP000500">
    <property type="protein sequence ID" value="ABN67582.2"/>
    <property type="molecule type" value="Genomic_DNA"/>
</dbReference>
<dbReference type="FunCoup" id="A3LY67">
    <property type="interactions" value="131"/>
</dbReference>
<dbReference type="KEGG" id="pic:PICST_33066"/>
<evidence type="ECO:0000256" key="2">
    <source>
        <dbReference type="ARBA" id="ARBA00009152"/>
    </source>
</evidence>
<keyword evidence="11" id="KW-1185">Reference proteome</keyword>
<evidence type="ECO:0000256" key="3">
    <source>
        <dbReference type="ARBA" id="ARBA00013085"/>
    </source>
</evidence>
<dbReference type="NCBIfam" id="TIGR01856">
    <property type="entry name" value="hisJ_fam"/>
    <property type="match status" value="1"/>
</dbReference>
<evidence type="ECO:0000256" key="7">
    <source>
        <dbReference type="ARBA" id="ARBA00049158"/>
    </source>
</evidence>
<dbReference type="AlphaFoldDB" id="A3LY67"/>
<keyword evidence="6 8" id="KW-0368">Histidine biosynthesis</keyword>
<organism evidence="10 11">
    <name type="scientific">Scheffersomyces stipitis (strain ATCC 58785 / CBS 6054 / NBRC 10063 / NRRL Y-11545)</name>
    <name type="common">Yeast</name>
    <name type="synonym">Pichia stipitis</name>
    <dbReference type="NCBI Taxonomy" id="322104"/>
    <lineage>
        <taxon>Eukaryota</taxon>
        <taxon>Fungi</taxon>
        <taxon>Dikarya</taxon>
        <taxon>Ascomycota</taxon>
        <taxon>Saccharomycotina</taxon>
        <taxon>Pichiomycetes</taxon>
        <taxon>Debaryomycetaceae</taxon>
        <taxon>Scheffersomyces</taxon>
    </lineage>
</organism>
<dbReference type="InParanoid" id="A3LY67"/>
<dbReference type="InterPro" id="IPR010140">
    <property type="entry name" value="Histidinol_P_phosphatase_HisJ"/>
</dbReference>
<sequence length="322" mass="37139">MHSHHSHSGDYVAHAVDSLDSIVQLAHSRGFTIFCLTEHMPRLDSKFIYPEEYDLKYTVTDLSDTFVRYLAHAAKLQLHYRKTTLKILVGYEVEGINEAHIEYSKQVMETNKNIVNMTVGSVHHVHEIPIDFDVESWLQARNATTEKTTRALYRDYFSLQGKVIARLQPTVVGHFDLIRLFSPQNEIDPSTGKKLEDVDIQIDWPEVWNLIVENIKRVKSYGGLFELNSSAIRKGWNTPYPKKDIAEAIIQYGGARFCLSDDSHGLKQVGLNYHKVWQYITDTLKLDTIYSLDLDEKNNTIVVAHSVEILSDSQFWNHYKEI</sequence>
<dbReference type="Gene3D" id="3.20.20.140">
    <property type="entry name" value="Metal-dependent hydrolases"/>
    <property type="match status" value="1"/>
</dbReference>
<evidence type="ECO:0000256" key="6">
    <source>
        <dbReference type="ARBA" id="ARBA00023102"/>
    </source>
</evidence>
<evidence type="ECO:0000313" key="10">
    <source>
        <dbReference type="EMBL" id="ABN67582.2"/>
    </source>
</evidence>
<protein>
    <recommendedName>
        <fullName evidence="3 8">Histidinol-phosphatase</fullName>
        <shortName evidence="8">HolPase</shortName>
        <ecNumber evidence="3 8">3.1.3.15</ecNumber>
    </recommendedName>
</protein>
<dbReference type="CDD" id="cd12110">
    <property type="entry name" value="PHP_HisPPase_Hisj_like"/>
    <property type="match status" value="1"/>
</dbReference>
<comment type="pathway">
    <text evidence="1 8">Amino-acid biosynthesis; L-histidine biosynthesis; L-histidine from 5-phospho-alpha-D-ribose 1-diphosphate: step 8/9.</text>
</comment>
<dbReference type="Pfam" id="PF02811">
    <property type="entry name" value="PHP"/>
    <property type="match status" value="1"/>
</dbReference>
<evidence type="ECO:0000256" key="8">
    <source>
        <dbReference type="RuleBase" id="RU366003"/>
    </source>
</evidence>
<keyword evidence="4 8" id="KW-0028">Amino-acid biosynthesis</keyword>
<evidence type="ECO:0000313" key="11">
    <source>
        <dbReference type="Proteomes" id="UP000002258"/>
    </source>
</evidence>